<evidence type="ECO:0000256" key="7">
    <source>
        <dbReference type="ARBA" id="ARBA00047899"/>
    </source>
</evidence>
<dbReference type="SMART" id="SM00220">
    <property type="entry name" value="S_TKc"/>
    <property type="match status" value="1"/>
</dbReference>
<proteinExistence type="predicted"/>
<keyword evidence="5 11" id="KW-0418">Kinase</keyword>
<comment type="catalytic activity">
    <reaction evidence="8">
        <text>L-seryl-[protein] + ATP = O-phospho-L-seryl-[protein] + ADP + H(+)</text>
        <dbReference type="Rhea" id="RHEA:17989"/>
        <dbReference type="Rhea" id="RHEA-COMP:9863"/>
        <dbReference type="Rhea" id="RHEA-COMP:11604"/>
        <dbReference type="ChEBI" id="CHEBI:15378"/>
        <dbReference type="ChEBI" id="CHEBI:29999"/>
        <dbReference type="ChEBI" id="CHEBI:30616"/>
        <dbReference type="ChEBI" id="CHEBI:83421"/>
        <dbReference type="ChEBI" id="CHEBI:456216"/>
        <dbReference type="EC" id="2.7.11.1"/>
    </reaction>
</comment>
<keyword evidence="12" id="KW-1185">Reference proteome</keyword>
<protein>
    <recommendedName>
        <fullName evidence="1">non-specific serine/threonine protein kinase</fullName>
        <ecNumber evidence="1">2.7.11.1</ecNumber>
    </recommendedName>
</protein>
<keyword evidence="6" id="KW-0067">ATP-binding</keyword>
<organism evidence="11 12">
    <name type="scientific">Chrysochromulina tobinii</name>
    <dbReference type="NCBI Taxonomy" id="1460289"/>
    <lineage>
        <taxon>Eukaryota</taxon>
        <taxon>Haptista</taxon>
        <taxon>Haptophyta</taxon>
        <taxon>Prymnesiophyceae</taxon>
        <taxon>Prymnesiales</taxon>
        <taxon>Chrysochromulinaceae</taxon>
        <taxon>Chrysochromulina</taxon>
    </lineage>
</organism>
<dbReference type="PANTHER" id="PTHR44899:SF3">
    <property type="entry name" value="SERINE_THREONINE-PROTEIN KINASE NEK1"/>
    <property type="match status" value="1"/>
</dbReference>
<dbReference type="EC" id="2.7.11.1" evidence="1"/>
<evidence type="ECO:0000256" key="6">
    <source>
        <dbReference type="ARBA" id="ARBA00022840"/>
    </source>
</evidence>
<keyword evidence="2" id="KW-0723">Serine/threonine-protein kinase</keyword>
<dbReference type="OrthoDB" id="248923at2759"/>
<reference evidence="12" key="1">
    <citation type="journal article" date="2015" name="PLoS Genet.">
        <title>Genome Sequence and Transcriptome Analyses of Chrysochromulina tobin: Metabolic Tools for Enhanced Algal Fitness in the Prominent Order Prymnesiales (Haptophyceae).</title>
        <authorList>
            <person name="Hovde B.T."/>
            <person name="Deodato C.R."/>
            <person name="Hunsperger H.M."/>
            <person name="Ryken S.A."/>
            <person name="Yost W."/>
            <person name="Jha R.K."/>
            <person name="Patterson J."/>
            <person name="Monnat R.J. Jr."/>
            <person name="Barlow S.B."/>
            <person name="Starkenburg S.R."/>
            <person name="Cattolico R.A."/>
        </authorList>
    </citation>
    <scope>NUCLEOTIDE SEQUENCE</scope>
    <source>
        <strain evidence="12">CCMP291</strain>
    </source>
</reference>
<evidence type="ECO:0000256" key="9">
    <source>
        <dbReference type="SAM" id="MobiDB-lite"/>
    </source>
</evidence>
<dbReference type="InterPro" id="IPR009091">
    <property type="entry name" value="RCC1/BLIP-II"/>
</dbReference>
<dbReference type="InterPro" id="IPR051131">
    <property type="entry name" value="NEK_Ser/Thr_kinase_NIMA"/>
</dbReference>
<feature type="region of interest" description="Disordered" evidence="9">
    <location>
        <begin position="402"/>
        <end position="426"/>
    </location>
</feature>
<gene>
    <name evidence="11" type="ORF">Ctob_008431</name>
</gene>
<evidence type="ECO:0000256" key="3">
    <source>
        <dbReference type="ARBA" id="ARBA00022679"/>
    </source>
</evidence>
<comment type="caution">
    <text evidence="11">The sequence shown here is derived from an EMBL/GenBank/DDBJ whole genome shotgun (WGS) entry which is preliminary data.</text>
</comment>
<evidence type="ECO:0000313" key="12">
    <source>
        <dbReference type="Proteomes" id="UP000037460"/>
    </source>
</evidence>
<dbReference type="SUPFAM" id="SSF50985">
    <property type="entry name" value="RCC1/BLIP-II"/>
    <property type="match status" value="1"/>
</dbReference>
<dbReference type="InterPro" id="IPR011009">
    <property type="entry name" value="Kinase-like_dom_sf"/>
</dbReference>
<evidence type="ECO:0000256" key="8">
    <source>
        <dbReference type="ARBA" id="ARBA00048679"/>
    </source>
</evidence>
<dbReference type="PROSITE" id="PS00108">
    <property type="entry name" value="PROTEIN_KINASE_ST"/>
    <property type="match status" value="1"/>
</dbReference>
<evidence type="ECO:0000259" key="10">
    <source>
        <dbReference type="PROSITE" id="PS50011"/>
    </source>
</evidence>
<dbReference type="GO" id="GO:0005524">
    <property type="term" value="F:ATP binding"/>
    <property type="evidence" value="ECO:0007669"/>
    <property type="project" value="UniProtKB-KW"/>
</dbReference>
<keyword evidence="3" id="KW-0808">Transferase</keyword>
<dbReference type="EMBL" id="JWZX01000208">
    <property type="protein sequence ID" value="KOO53483.1"/>
    <property type="molecule type" value="Genomic_DNA"/>
</dbReference>
<dbReference type="Gene3D" id="2.130.10.30">
    <property type="entry name" value="Regulator of chromosome condensation 1/beta-lactamase-inhibitor protein II"/>
    <property type="match status" value="1"/>
</dbReference>
<evidence type="ECO:0000256" key="4">
    <source>
        <dbReference type="ARBA" id="ARBA00022741"/>
    </source>
</evidence>
<dbReference type="PANTHER" id="PTHR44899">
    <property type="entry name" value="CAMK FAMILY PROTEIN KINASE"/>
    <property type="match status" value="1"/>
</dbReference>
<dbReference type="Gene3D" id="3.30.200.20">
    <property type="entry name" value="Phosphorylase Kinase, domain 1"/>
    <property type="match status" value="1"/>
</dbReference>
<evidence type="ECO:0000256" key="5">
    <source>
        <dbReference type="ARBA" id="ARBA00022777"/>
    </source>
</evidence>
<dbReference type="Pfam" id="PF00069">
    <property type="entry name" value="Pkinase"/>
    <property type="match status" value="1"/>
</dbReference>
<comment type="catalytic activity">
    <reaction evidence="7">
        <text>L-threonyl-[protein] + ATP = O-phospho-L-threonyl-[protein] + ADP + H(+)</text>
        <dbReference type="Rhea" id="RHEA:46608"/>
        <dbReference type="Rhea" id="RHEA-COMP:11060"/>
        <dbReference type="Rhea" id="RHEA-COMP:11605"/>
        <dbReference type="ChEBI" id="CHEBI:15378"/>
        <dbReference type="ChEBI" id="CHEBI:30013"/>
        <dbReference type="ChEBI" id="CHEBI:30616"/>
        <dbReference type="ChEBI" id="CHEBI:61977"/>
        <dbReference type="ChEBI" id="CHEBI:456216"/>
        <dbReference type="EC" id="2.7.11.1"/>
    </reaction>
</comment>
<dbReference type="GO" id="GO:0004674">
    <property type="term" value="F:protein serine/threonine kinase activity"/>
    <property type="evidence" value="ECO:0007669"/>
    <property type="project" value="UniProtKB-KW"/>
</dbReference>
<keyword evidence="4" id="KW-0547">Nucleotide-binding</keyword>
<dbReference type="Proteomes" id="UP000037460">
    <property type="component" value="Unassembled WGS sequence"/>
</dbReference>
<evidence type="ECO:0000313" key="11">
    <source>
        <dbReference type="EMBL" id="KOO53483.1"/>
    </source>
</evidence>
<dbReference type="AlphaFoldDB" id="A0A0M0LRY6"/>
<sequence>MSAAATPAFNAAPLTWAHTDLKADISEEELPTLEACRELCISGGRAALLLYLREAGVKSLGVRRKIAGAVEKISAVEVAAASAPAPAPAAVQAPAPAPAPDAAKKEAALALASMDSADEFSAFLPRWALGSGQFGVVWLLVHPDGRKLVDKRISLAGMTEEQKSNTHKEIDLLRKLEFKYVMRYYHSYEDSPKDKKTGEEAPTLHILMEYGDGGALDAKISEQKSRRKNFEYTLVRRWIAQLIEALDHIHKLRVIHRDLKTANILLCGTKLVAKLADFGISRLMSSHTNFASTAVGTPYYLAPELIAGQGYDGRADIWSLGVICYELLALDRPFKGENIAMLAMAISRKCHSPLPVGTPPDLYNLTDKILKAKDMMCRPTAQQLLREDPVRGWIAEWAAAEGQPTTELPETPPPTPMPSAQAPGDASSLSAALTGLFSPMAMSPTVPPGLKKVFSWRVGDAKESQWHILEQLVNHEVVGLCAGPMAAAALMSDGDVFTWAIQSGLEWAKHTKPRRLQEDPKLHAVQLAMSDADGDPFLLLVTRDGGVFEWLADEPKPRLVRGLPTPVSAVAISCGAEHSVLRAAGSSRRVDGR</sequence>
<evidence type="ECO:0000256" key="2">
    <source>
        <dbReference type="ARBA" id="ARBA00022527"/>
    </source>
</evidence>
<dbReference type="Gene3D" id="1.10.510.10">
    <property type="entry name" value="Transferase(Phosphotransferase) domain 1"/>
    <property type="match status" value="1"/>
</dbReference>
<feature type="domain" description="Protein kinase" evidence="10">
    <location>
        <begin position="123"/>
        <end position="394"/>
    </location>
</feature>
<dbReference type="PROSITE" id="PS50011">
    <property type="entry name" value="PROTEIN_KINASE_DOM"/>
    <property type="match status" value="1"/>
</dbReference>
<name>A0A0M0LRY6_9EUKA</name>
<evidence type="ECO:0000256" key="1">
    <source>
        <dbReference type="ARBA" id="ARBA00012513"/>
    </source>
</evidence>
<dbReference type="InterPro" id="IPR000719">
    <property type="entry name" value="Prot_kinase_dom"/>
</dbReference>
<dbReference type="SUPFAM" id="SSF56112">
    <property type="entry name" value="Protein kinase-like (PK-like)"/>
    <property type="match status" value="1"/>
</dbReference>
<accession>A0A0M0LRY6</accession>
<dbReference type="InterPro" id="IPR008271">
    <property type="entry name" value="Ser/Thr_kinase_AS"/>
</dbReference>